<dbReference type="Pfam" id="PF00528">
    <property type="entry name" value="BPD_transp_1"/>
    <property type="match status" value="1"/>
</dbReference>
<feature type="transmembrane region" description="Helical" evidence="7">
    <location>
        <begin position="87"/>
        <end position="109"/>
    </location>
</feature>
<protein>
    <submittedName>
        <fullName evidence="9">ABC transporter permease</fullName>
    </submittedName>
</protein>
<keyword evidence="5 7" id="KW-1133">Transmembrane helix</keyword>
<feature type="transmembrane region" description="Helical" evidence="7">
    <location>
        <begin position="121"/>
        <end position="140"/>
    </location>
</feature>
<keyword evidence="2 7" id="KW-0813">Transport</keyword>
<keyword evidence="10" id="KW-1185">Reference proteome</keyword>
<evidence type="ECO:0000313" key="9">
    <source>
        <dbReference type="EMBL" id="AXI10512.1"/>
    </source>
</evidence>
<name>A0A345PKI2_9BACI</name>
<comment type="similarity">
    <text evidence="7">Belongs to the binding-protein-dependent transport system permease family.</text>
</comment>
<sequence length="306" mass="34127">MASQVISRKNSKKDKFTSFLFVLPYLVLFLGFMFIPLIYGIIISFTDYNLLSSEATFNGFENYARIFDPNSALNSIFFDGLWNTLQFVLYTVPFLVVIGLALALLLNYLPKKITGLYRTIFFIPYAISVSVVSIIFLWMLDTNAGLINNFLMNLGFDSIPWLTKQPFAWVSLAGATVWWTIGFNMIIFINALNEVPEELYEAASIDGAGAWKQLISITLPSIRPAMLFTILMSTIQSFNVYGQPLLMTEGGPGDSTEVLLMGIVNQAFSQREIGTASAMAVLMALIMIIISAVQFKISNKKEKGEA</sequence>
<dbReference type="GO" id="GO:0055085">
    <property type="term" value="P:transmembrane transport"/>
    <property type="evidence" value="ECO:0007669"/>
    <property type="project" value="InterPro"/>
</dbReference>
<dbReference type="PANTHER" id="PTHR30193:SF37">
    <property type="entry name" value="INNER MEMBRANE ABC TRANSPORTER PERMEASE PROTEIN YCJO"/>
    <property type="match status" value="1"/>
</dbReference>
<evidence type="ECO:0000256" key="4">
    <source>
        <dbReference type="ARBA" id="ARBA00022692"/>
    </source>
</evidence>
<feature type="transmembrane region" description="Helical" evidence="7">
    <location>
        <begin position="167"/>
        <end position="189"/>
    </location>
</feature>
<evidence type="ECO:0000256" key="3">
    <source>
        <dbReference type="ARBA" id="ARBA00022475"/>
    </source>
</evidence>
<organism evidence="9 10">
    <name type="scientific">Oceanobacillus zhaokaii</name>
    <dbReference type="NCBI Taxonomy" id="2052660"/>
    <lineage>
        <taxon>Bacteria</taxon>
        <taxon>Bacillati</taxon>
        <taxon>Bacillota</taxon>
        <taxon>Bacilli</taxon>
        <taxon>Bacillales</taxon>
        <taxon>Bacillaceae</taxon>
        <taxon>Oceanobacillus</taxon>
    </lineage>
</organism>
<reference evidence="10" key="1">
    <citation type="submission" date="2017-11" db="EMBL/GenBank/DDBJ databases">
        <authorList>
            <person name="Zhu W."/>
        </authorList>
    </citation>
    <scope>NUCLEOTIDE SEQUENCE [LARGE SCALE GENOMIC DNA]</scope>
    <source>
        <strain evidence="10">160</strain>
    </source>
</reference>
<dbReference type="SUPFAM" id="SSF161098">
    <property type="entry name" value="MetI-like"/>
    <property type="match status" value="1"/>
</dbReference>
<dbReference type="OrthoDB" id="59172at2"/>
<evidence type="ECO:0000256" key="6">
    <source>
        <dbReference type="ARBA" id="ARBA00023136"/>
    </source>
</evidence>
<dbReference type="InterPro" id="IPR051393">
    <property type="entry name" value="ABC_transporter_permease"/>
</dbReference>
<feature type="transmembrane region" description="Helical" evidence="7">
    <location>
        <begin position="20"/>
        <end position="42"/>
    </location>
</feature>
<keyword evidence="6 7" id="KW-0472">Membrane</keyword>
<dbReference type="Gene3D" id="1.10.3720.10">
    <property type="entry name" value="MetI-like"/>
    <property type="match status" value="1"/>
</dbReference>
<proteinExistence type="inferred from homology"/>
<dbReference type="PANTHER" id="PTHR30193">
    <property type="entry name" value="ABC TRANSPORTER PERMEASE PROTEIN"/>
    <property type="match status" value="1"/>
</dbReference>
<dbReference type="Proteomes" id="UP000253908">
    <property type="component" value="Chromosome"/>
</dbReference>
<gene>
    <name evidence="9" type="ORF">CUC15_16915</name>
</gene>
<dbReference type="CDD" id="cd06261">
    <property type="entry name" value="TM_PBP2"/>
    <property type="match status" value="1"/>
</dbReference>
<dbReference type="AlphaFoldDB" id="A0A345PKI2"/>
<dbReference type="InterPro" id="IPR000515">
    <property type="entry name" value="MetI-like"/>
</dbReference>
<dbReference type="GO" id="GO:0005886">
    <property type="term" value="C:plasma membrane"/>
    <property type="evidence" value="ECO:0007669"/>
    <property type="project" value="UniProtKB-SubCell"/>
</dbReference>
<feature type="domain" description="ABC transmembrane type-1" evidence="8">
    <location>
        <begin position="81"/>
        <end position="294"/>
    </location>
</feature>
<feature type="transmembrane region" description="Helical" evidence="7">
    <location>
        <begin position="273"/>
        <end position="293"/>
    </location>
</feature>
<comment type="subcellular location">
    <subcellularLocation>
        <location evidence="1 7">Cell membrane</location>
        <topology evidence="1 7">Multi-pass membrane protein</topology>
    </subcellularLocation>
</comment>
<accession>A0A345PKI2</accession>
<keyword evidence="3" id="KW-1003">Cell membrane</keyword>
<evidence type="ECO:0000313" key="10">
    <source>
        <dbReference type="Proteomes" id="UP000253908"/>
    </source>
</evidence>
<dbReference type="RefSeq" id="WP_114917797.1">
    <property type="nucleotide sequence ID" value="NZ_CP024848.1"/>
</dbReference>
<dbReference type="EMBL" id="CP024848">
    <property type="protein sequence ID" value="AXI10512.1"/>
    <property type="molecule type" value="Genomic_DNA"/>
</dbReference>
<evidence type="ECO:0000256" key="1">
    <source>
        <dbReference type="ARBA" id="ARBA00004651"/>
    </source>
</evidence>
<dbReference type="InterPro" id="IPR035906">
    <property type="entry name" value="MetI-like_sf"/>
</dbReference>
<dbReference type="KEGG" id="ocn:CUC15_16915"/>
<keyword evidence="4 7" id="KW-0812">Transmembrane</keyword>
<dbReference type="PROSITE" id="PS50928">
    <property type="entry name" value="ABC_TM1"/>
    <property type="match status" value="1"/>
</dbReference>
<evidence type="ECO:0000259" key="8">
    <source>
        <dbReference type="PROSITE" id="PS50928"/>
    </source>
</evidence>
<evidence type="ECO:0000256" key="5">
    <source>
        <dbReference type="ARBA" id="ARBA00022989"/>
    </source>
</evidence>
<evidence type="ECO:0000256" key="7">
    <source>
        <dbReference type="RuleBase" id="RU363032"/>
    </source>
</evidence>
<evidence type="ECO:0000256" key="2">
    <source>
        <dbReference type="ARBA" id="ARBA00022448"/>
    </source>
</evidence>